<evidence type="ECO:0000313" key="1">
    <source>
        <dbReference type="EMBL" id="HIS70991.1"/>
    </source>
</evidence>
<name>A0A9D1JXJ4_9PROT</name>
<dbReference type="InterPro" id="IPR038765">
    <property type="entry name" value="Papain-like_cys_pep_sf"/>
</dbReference>
<accession>A0A9D1JXJ4</accession>
<evidence type="ECO:0000313" key="2">
    <source>
        <dbReference type="Proteomes" id="UP000886742"/>
    </source>
</evidence>
<reference evidence="1" key="1">
    <citation type="submission" date="2020-10" db="EMBL/GenBank/DDBJ databases">
        <authorList>
            <person name="Gilroy R."/>
        </authorList>
    </citation>
    <scope>NUCLEOTIDE SEQUENCE</scope>
    <source>
        <strain evidence="1">ChiGjej3B3-5194</strain>
    </source>
</reference>
<comment type="caution">
    <text evidence="1">The sequence shown here is derived from an EMBL/GenBank/DDBJ whole genome shotgun (WGS) entry which is preliminary data.</text>
</comment>
<sequence length="228" mass="25553">MKWLALILILTACAPAEYSDIGHEYLGAAYVSDPLGEGILPDADPLIRNDAFDCTTFVETALAGGDVETLNKIRYKDGKIGFLTRNHFIETDWLENNANRVSVVTKQYGDVATRNVVIDRKNWLRTVHGIDAEYPTRTVMLEYIPYDKLGTLNPSQPLIVLFIADKSQISDKIGTDLAVRHMGFLLPGGVLRHASQEYGRVMDTDFYEYAMRRANGTHDIGIMLVEIK</sequence>
<dbReference type="InterPro" id="IPR010846">
    <property type="entry name" value="AmiA-like"/>
</dbReference>
<dbReference type="Proteomes" id="UP000886742">
    <property type="component" value="Unassembled WGS sequence"/>
</dbReference>
<dbReference type="SUPFAM" id="SSF54001">
    <property type="entry name" value="Cysteine proteinases"/>
    <property type="match status" value="1"/>
</dbReference>
<gene>
    <name evidence="1" type="ORF">IAD02_03325</name>
</gene>
<dbReference type="AlphaFoldDB" id="A0A9D1JXJ4"/>
<protein>
    <submittedName>
        <fullName evidence="1">DUF1460 domain-containing protein</fullName>
    </submittedName>
</protein>
<dbReference type="Gene3D" id="2.30.260.10">
    <property type="entry name" value="putative xylanase like domain"/>
    <property type="match status" value="1"/>
</dbReference>
<dbReference type="Gene3D" id="1.10.3670.10">
    <property type="entry name" value="Putative xylanase like domain"/>
    <property type="match status" value="1"/>
</dbReference>
<dbReference type="EMBL" id="DVJI01000012">
    <property type="protein sequence ID" value="HIS70991.1"/>
    <property type="molecule type" value="Genomic_DNA"/>
</dbReference>
<organism evidence="1 2">
    <name type="scientific">Candidatus Enterousia intestinigallinarum</name>
    <dbReference type="NCBI Taxonomy" id="2840790"/>
    <lineage>
        <taxon>Bacteria</taxon>
        <taxon>Pseudomonadati</taxon>
        <taxon>Pseudomonadota</taxon>
        <taxon>Alphaproteobacteria</taxon>
        <taxon>Candidatus Enterousia</taxon>
    </lineage>
</organism>
<dbReference type="Pfam" id="PF07313">
    <property type="entry name" value="AmiA-like"/>
    <property type="match status" value="1"/>
</dbReference>
<proteinExistence type="predicted"/>
<reference evidence="1" key="2">
    <citation type="journal article" date="2021" name="PeerJ">
        <title>Extensive microbial diversity within the chicken gut microbiome revealed by metagenomics and culture.</title>
        <authorList>
            <person name="Gilroy R."/>
            <person name="Ravi A."/>
            <person name="Getino M."/>
            <person name="Pursley I."/>
            <person name="Horton D.L."/>
            <person name="Alikhan N.F."/>
            <person name="Baker D."/>
            <person name="Gharbi K."/>
            <person name="Hall N."/>
            <person name="Watson M."/>
            <person name="Adriaenssens E.M."/>
            <person name="Foster-Nyarko E."/>
            <person name="Jarju S."/>
            <person name="Secka A."/>
            <person name="Antonio M."/>
            <person name="Oren A."/>
            <person name="Chaudhuri R.R."/>
            <person name="La Ragione R."/>
            <person name="Hildebrand F."/>
            <person name="Pallen M.J."/>
        </authorList>
    </citation>
    <scope>NUCLEOTIDE SEQUENCE</scope>
    <source>
        <strain evidence="1">ChiGjej3B3-5194</strain>
    </source>
</reference>